<feature type="region of interest" description="Disordered" evidence="1">
    <location>
        <begin position="57"/>
        <end position="93"/>
    </location>
</feature>
<dbReference type="Proteomes" id="UP000265515">
    <property type="component" value="Unassembled WGS sequence"/>
</dbReference>
<dbReference type="Gene3D" id="1.10.10.60">
    <property type="entry name" value="Homeodomain-like"/>
    <property type="match status" value="1"/>
</dbReference>
<feature type="compositionally biased region" description="Basic and acidic residues" evidence="1">
    <location>
        <begin position="59"/>
        <end position="73"/>
    </location>
</feature>
<dbReference type="PANTHER" id="PTHR33492">
    <property type="entry name" value="OSJNBA0043A12.37 PROTEIN-RELATED"/>
    <property type="match status" value="1"/>
</dbReference>
<dbReference type="PANTHER" id="PTHR33492:SF4">
    <property type="entry name" value="OS02G0174300 PROTEIN"/>
    <property type="match status" value="1"/>
</dbReference>
<reference evidence="2 3" key="1">
    <citation type="journal article" date="2018" name="Cell">
        <title>The Chara Genome: Secondary Complexity and Implications for Plant Terrestrialization.</title>
        <authorList>
            <person name="Nishiyama T."/>
            <person name="Sakayama H."/>
            <person name="Vries J.D."/>
            <person name="Buschmann H."/>
            <person name="Saint-Marcoux D."/>
            <person name="Ullrich K.K."/>
            <person name="Haas F.B."/>
            <person name="Vanderstraeten L."/>
            <person name="Becker D."/>
            <person name="Lang D."/>
            <person name="Vosolsobe S."/>
            <person name="Rombauts S."/>
            <person name="Wilhelmsson P.K.I."/>
            <person name="Janitza P."/>
            <person name="Kern R."/>
            <person name="Heyl A."/>
            <person name="Rumpler F."/>
            <person name="Villalobos L.I.A.C."/>
            <person name="Clay J.M."/>
            <person name="Skokan R."/>
            <person name="Toyoda A."/>
            <person name="Suzuki Y."/>
            <person name="Kagoshima H."/>
            <person name="Schijlen E."/>
            <person name="Tajeshwar N."/>
            <person name="Catarino B."/>
            <person name="Hetherington A.J."/>
            <person name="Saltykova A."/>
            <person name="Bonnot C."/>
            <person name="Breuninger H."/>
            <person name="Symeonidi A."/>
            <person name="Radhakrishnan G.V."/>
            <person name="Van Nieuwerburgh F."/>
            <person name="Deforce D."/>
            <person name="Chang C."/>
            <person name="Karol K.G."/>
            <person name="Hedrich R."/>
            <person name="Ulvskov P."/>
            <person name="Glockner G."/>
            <person name="Delwiche C.F."/>
            <person name="Petrasek J."/>
            <person name="Van de Peer Y."/>
            <person name="Friml J."/>
            <person name="Beilby M."/>
            <person name="Dolan L."/>
            <person name="Kohara Y."/>
            <person name="Sugano S."/>
            <person name="Fujiyama A."/>
            <person name="Delaux P.-M."/>
            <person name="Quint M."/>
            <person name="TheiBen G."/>
            <person name="Hagemann M."/>
            <person name="Harholt J."/>
            <person name="Dunand C."/>
            <person name="Zachgo S."/>
            <person name="Langdale J."/>
            <person name="Maumus F."/>
            <person name="Straeten D.V.D."/>
            <person name="Gould S.B."/>
            <person name="Rensing S.A."/>
        </authorList>
    </citation>
    <scope>NUCLEOTIDE SEQUENCE [LARGE SCALE GENOMIC DNA]</scope>
    <source>
        <strain evidence="2 3">S276</strain>
    </source>
</reference>
<evidence type="ECO:0000256" key="1">
    <source>
        <dbReference type="SAM" id="MobiDB-lite"/>
    </source>
</evidence>
<dbReference type="AlphaFoldDB" id="A0A388KF13"/>
<accession>A0A388KF13</accession>
<feature type="region of interest" description="Disordered" evidence="1">
    <location>
        <begin position="208"/>
        <end position="271"/>
    </location>
</feature>
<proteinExistence type="predicted"/>
<gene>
    <name evidence="2" type="ORF">CBR_g3141</name>
</gene>
<dbReference type="Gramene" id="GBG68597">
    <property type="protein sequence ID" value="GBG68597"/>
    <property type="gene ID" value="CBR_g3141"/>
</dbReference>
<keyword evidence="3" id="KW-1185">Reference proteome</keyword>
<organism evidence="2 3">
    <name type="scientific">Chara braunii</name>
    <name type="common">Braun's stonewort</name>
    <dbReference type="NCBI Taxonomy" id="69332"/>
    <lineage>
        <taxon>Eukaryota</taxon>
        <taxon>Viridiplantae</taxon>
        <taxon>Streptophyta</taxon>
        <taxon>Charophyceae</taxon>
        <taxon>Charales</taxon>
        <taxon>Characeae</taxon>
        <taxon>Chara</taxon>
    </lineage>
</organism>
<evidence type="ECO:0008006" key="4">
    <source>
        <dbReference type="Google" id="ProtNLM"/>
    </source>
</evidence>
<name>A0A388KF13_CHABU</name>
<feature type="region of interest" description="Disordered" evidence="1">
    <location>
        <begin position="1"/>
        <end position="33"/>
    </location>
</feature>
<protein>
    <recommendedName>
        <fullName evidence="4">Myb-like domain-containing protein</fullName>
    </recommendedName>
</protein>
<dbReference type="EMBL" id="BFEA01000102">
    <property type="protein sequence ID" value="GBG68597.1"/>
    <property type="molecule type" value="Genomic_DNA"/>
</dbReference>
<comment type="caution">
    <text evidence="2">The sequence shown here is derived from an EMBL/GenBank/DDBJ whole genome shotgun (WGS) entry which is preliminary data.</text>
</comment>
<evidence type="ECO:0000313" key="2">
    <source>
        <dbReference type="EMBL" id="GBG68597.1"/>
    </source>
</evidence>
<evidence type="ECO:0000313" key="3">
    <source>
        <dbReference type="Proteomes" id="UP000265515"/>
    </source>
</evidence>
<sequence>MRQMAAENITNGVSKMRVASGELNAEDSQRASDYESIDVICEDEAEDADDIKIRTLPVRGKERGGGVRQEKVVSRGGRGSKGPSGEKAGKHPSWSVEEMLKLARAKRDQQTHLEGIPLNYGRMRQREWKLQDLQKHLLAVGVDRTTDDISKKWDNLFQQCKKVQWYQNISGGKNFFNLTPALRMEKGFNFRMEERVYDEIDAMSKGNKTICPDNVADTSARGGVQMPRSPSVAGESAARGDGDDGNDDDGGSARESNFSAGSTGGDCKRKNMRQQTFEAIVEIMDKHDALMTDTKGPTSDNIPFWSSSATLSSVRLMPNGSTTRHPTRRTG</sequence>